<feature type="region of interest" description="Disordered" evidence="4">
    <location>
        <begin position="1"/>
        <end position="276"/>
    </location>
</feature>
<dbReference type="OrthoDB" id="366355at2759"/>
<feature type="compositionally biased region" description="Polar residues" evidence="4">
    <location>
        <begin position="15"/>
        <end position="27"/>
    </location>
</feature>
<feature type="compositionally biased region" description="Polar residues" evidence="4">
    <location>
        <begin position="923"/>
        <end position="943"/>
    </location>
</feature>
<evidence type="ECO:0000256" key="1">
    <source>
        <dbReference type="ARBA" id="ARBA00005775"/>
    </source>
</evidence>
<evidence type="ECO:0000256" key="4">
    <source>
        <dbReference type="SAM" id="MobiDB-lite"/>
    </source>
</evidence>
<dbReference type="SUPFAM" id="SSF48371">
    <property type="entry name" value="ARM repeat"/>
    <property type="match status" value="1"/>
</dbReference>
<accession>A0A9W5WW45</accession>
<feature type="region of interest" description="Disordered" evidence="4">
    <location>
        <begin position="1312"/>
        <end position="1371"/>
    </location>
</feature>
<name>A0A9W5WW45_BABOV</name>
<dbReference type="EMBL" id="BLIY01000023">
    <property type="protein sequence ID" value="GFE55601.1"/>
    <property type="molecule type" value="Genomic_DNA"/>
</dbReference>
<organism evidence="6 7">
    <name type="scientific">Babesia ovis</name>
    <dbReference type="NCBI Taxonomy" id="5869"/>
    <lineage>
        <taxon>Eukaryota</taxon>
        <taxon>Sar</taxon>
        <taxon>Alveolata</taxon>
        <taxon>Apicomplexa</taxon>
        <taxon>Aconoidasida</taxon>
        <taxon>Piroplasmida</taxon>
        <taxon>Babesiidae</taxon>
        <taxon>Babesia</taxon>
    </lineage>
</organism>
<feature type="compositionally biased region" description="Low complexity" evidence="4">
    <location>
        <begin position="573"/>
        <end position="588"/>
    </location>
</feature>
<comment type="similarity">
    <text evidence="1">Belongs to the eukaryotic initiation factor 4G family.</text>
</comment>
<sequence>MDRFSKRPPKKSASVFPSGTNKGTSPEANPGSGSVVGRNMQANPDPAENKRANKGRGYGKASFGDYRDKATTANDNSRFNKSLSEEYTSKSRDVDLRAKHAENASRSKDNHDLVTNGKHDEPKVGDGNARHRAGSKGGSNHVVEPTGANLPKGAEKDTLHREREPNSRPVVMPPMDGAHSSESRRFHARQEGSMDTPGKPPQDDTSEYNTSFEGRGSRPGPPSQRSGKNNKGVAQRVPRSNQAQDERANQADRNMHPPRRYDGSPGTPSPELRGNLDQRVYEQERINRAELKIDRHPGMHPPAEGRFVTPTFPKQRHSPRFSPDMDVTPPPFSIPSSADGGSGRFELPVRGREGEFNRVPMSVRSQMSNGVSMPCYPGNISVPGMTMHGVLQGIPPMPVGQYMGNRWVQGPSPQGPPFVGPPNPSMVPPVPAPMFVSPPVGAPRVAPVQARKSSAFQIRDPKTGEVLNTEAKAPTIAKPKSSAAAPPPRDSSMAPMGDHPVIPPPPPLSGSRPSVAPIDDPSQVTPVPVPVIVPPMGVAHPVQQGLPLGQVGPAITMPQPGQPRPGMFPQPFPQGGAPGFTPMMYTHTPPTPLTQAQVEEDDKLENARDQRLATVSITPPHMTSVTPRNVPINAFAPTGESEPRSGRFRVQNKAVEGNDHTVALSVRHPMCDNVSRSALRGRITNRRVDNTDYGLQVKASPPSPEGSGDPSHTPSGRVISSEVTDMVDPPVDATKGDVVYNDTGVHDVQRDVDTSKGAKDKVGIKQKAACAVELDSDVKVKTGIRDKLGRTSVDAHATVVEESAVKVDAICEPPTSQDSSEIVDTSSTMSIKVSDSPKVLPDPFILDPIELQNGPKIARTPDSTLSSTPNTLIPIYTVEAILGHGFASGAHLKNNSLGFKLVPIHGHSDGGGRESRESRNRSYGHSSYSNQHQASMTSSSAHNQRNKLFERAKVDSKWRREAKPEQPRVSPFKRGDITREEQFKRTVRSLLNKLTVEKFLTVAENMAVLYEGLTIEDDVVAMVDLVLEKSVSELDYSDVYADLAFLLKYRFNNHFDVGFKSTLFYRVLLNKCQDSFEALSNVAMTASLLSPTTDGVADDIGDGDKDDGIDVEDGDDVDVSGSIKVPRSRTKKWVLGNIRFMGELFLRKILSVGILKRIASTLLHMDSGGSRVPCEYLVESFLELITTIGYTLEQSPHGPDMLNDYMGHLASLKKHGNYSLRIVYKIQDLIDLRSKRWVKKVFKERATSVADIHLEAKQEELKGGSIHINQEGKYTTAGRQARRHYTDYLTQQRQLAFEKTVNGVYVAPTSQENATSAPAATTGDSTTTPVANVPPPSTPSKAKSAESQESASSLPKSALKSDSNKTPRRKQGEVRFAMDVVGGSVVNDIMEVFLQNPSPHRFKIELEQFTISNQDGLEVVRRMLHKCVNAKSVLQAEIHCDLVACTLGYILTDPQCMLDAFGIFEKTCLVRLQDEVLDNPGAVSLFSRILFRVLDAFAQNPEITLEEIKLPPEFELARDLATNVLQSMKDHTDNVGYAQNLLKHSFASFKDRDLSFLDVV</sequence>
<feature type="compositionally biased region" description="Basic and acidic residues" evidence="4">
    <location>
        <begin position="153"/>
        <end position="166"/>
    </location>
</feature>
<feature type="region of interest" description="Disordered" evidence="4">
    <location>
        <begin position="907"/>
        <end position="945"/>
    </location>
</feature>
<keyword evidence="2" id="KW-0396">Initiation factor</keyword>
<feature type="compositionally biased region" description="Basic and acidic residues" evidence="4">
    <location>
        <begin position="179"/>
        <end position="192"/>
    </location>
</feature>
<evidence type="ECO:0000313" key="7">
    <source>
        <dbReference type="Proteomes" id="UP001057455"/>
    </source>
</evidence>
<protein>
    <submittedName>
        <fullName evidence="6">MIF4G domain-containing protein</fullName>
    </submittedName>
</protein>
<feature type="compositionally biased region" description="Polar residues" evidence="4">
    <location>
        <begin position="71"/>
        <end position="82"/>
    </location>
</feature>
<evidence type="ECO:0000256" key="2">
    <source>
        <dbReference type="ARBA" id="ARBA00022540"/>
    </source>
</evidence>
<dbReference type="InterPro" id="IPR003890">
    <property type="entry name" value="MIF4G-like_typ-3"/>
</dbReference>
<keyword evidence="7" id="KW-1185">Reference proteome</keyword>
<feature type="region of interest" description="Disordered" evidence="4">
    <location>
        <begin position="682"/>
        <end position="730"/>
    </location>
</feature>
<gene>
    <name evidence="6" type="ORF">BaOVIS_030050</name>
</gene>
<feature type="region of interest" description="Disordered" evidence="4">
    <location>
        <begin position="568"/>
        <end position="593"/>
    </location>
</feature>
<dbReference type="Proteomes" id="UP001057455">
    <property type="component" value="Unassembled WGS sequence"/>
</dbReference>
<feature type="compositionally biased region" description="Basic and acidic residues" evidence="4">
    <location>
        <begin position="244"/>
        <end position="262"/>
    </location>
</feature>
<dbReference type="GO" id="GO:0003729">
    <property type="term" value="F:mRNA binding"/>
    <property type="evidence" value="ECO:0007669"/>
    <property type="project" value="TreeGrafter"/>
</dbReference>
<evidence type="ECO:0000259" key="5">
    <source>
        <dbReference type="SMART" id="SM00543"/>
    </source>
</evidence>
<evidence type="ECO:0000313" key="6">
    <source>
        <dbReference type="EMBL" id="GFE55601.1"/>
    </source>
</evidence>
<feature type="compositionally biased region" description="Low complexity" evidence="4">
    <location>
        <begin position="471"/>
        <end position="495"/>
    </location>
</feature>
<feature type="compositionally biased region" description="Basic and acidic residues" evidence="4">
    <location>
        <begin position="83"/>
        <end position="124"/>
    </location>
</feature>
<feature type="compositionally biased region" description="Basic residues" evidence="4">
    <location>
        <begin position="1"/>
        <end position="10"/>
    </location>
</feature>
<dbReference type="Gene3D" id="1.25.40.180">
    <property type="match status" value="1"/>
</dbReference>
<feature type="region of interest" description="Disordered" evidence="4">
    <location>
        <begin position="460"/>
        <end position="522"/>
    </location>
</feature>
<dbReference type="SMART" id="SM00543">
    <property type="entry name" value="MIF4G"/>
    <property type="match status" value="1"/>
</dbReference>
<reference evidence="6" key="1">
    <citation type="submission" date="2019-12" db="EMBL/GenBank/DDBJ databases">
        <title>Genome sequence of Babesia ovis.</title>
        <authorList>
            <person name="Yamagishi J."/>
            <person name="Sevinc F."/>
            <person name="Xuan X."/>
        </authorList>
    </citation>
    <scope>NUCLEOTIDE SEQUENCE</scope>
    <source>
        <strain evidence="6">Selcuk</strain>
    </source>
</reference>
<dbReference type="Pfam" id="PF02854">
    <property type="entry name" value="MIF4G"/>
    <property type="match status" value="1"/>
</dbReference>
<feature type="compositionally biased region" description="Polar residues" evidence="4">
    <location>
        <begin position="1312"/>
        <end position="1330"/>
    </location>
</feature>
<feature type="compositionally biased region" description="Low complexity" evidence="4">
    <location>
        <begin position="1339"/>
        <end position="1361"/>
    </location>
</feature>
<dbReference type="PANTHER" id="PTHR23253:SF9">
    <property type="entry name" value="EUKARYOTIC TRANSLATION INITIATION FACTOR 4 GAMMA 2"/>
    <property type="match status" value="1"/>
</dbReference>
<feature type="domain" description="MIF4G" evidence="5">
    <location>
        <begin position="984"/>
        <end position="1236"/>
    </location>
</feature>
<dbReference type="GO" id="GO:0016281">
    <property type="term" value="C:eukaryotic translation initiation factor 4F complex"/>
    <property type="evidence" value="ECO:0007669"/>
    <property type="project" value="TreeGrafter"/>
</dbReference>
<keyword evidence="3" id="KW-0648">Protein biosynthesis</keyword>
<proteinExistence type="inferred from homology"/>
<dbReference type="InterPro" id="IPR016024">
    <property type="entry name" value="ARM-type_fold"/>
</dbReference>
<feature type="compositionally biased region" description="Basic and acidic residues" evidence="4">
    <location>
        <begin position="1362"/>
        <end position="1371"/>
    </location>
</feature>
<feature type="compositionally biased region" description="Basic and acidic residues" evidence="4">
    <location>
        <begin position="907"/>
        <end position="920"/>
    </location>
</feature>
<dbReference type="PANTHER" id="PTHR23253">
    <property type="entry name" value="EUKARYOTIC TRANSLATION INITIATION FACTOR 4 GAMMA"/>
    <property type="match status" value="1"/>
</dbReference>
<dbReference type="GO" id="GO:0003743">
    <property type="term" value="F:translation initiation factor activity"/>
    <property type="evidence" value="ECO:0007669"/>
    <property type="project" value="UniProtKB-KW"/>
</dbReference>
<evidence type="ECO:0000256" key="3">
    <source>
        <dbReference type="ARBA" id="ARBA00022917"/>
    </source>
</evidence>
<comment type="caution">
    <text evidence="6">The sequence shown here is derived from an EMBL/GenBank/DDBJ whole genome shotgun (WGS) entry which is preliminary data.</text>
</comment>